<protein>
    <recommendedName>
        <fullName evidence="2">Myb/SANT-like DNA-binding domain-containing protein</fullName>
    </recommendedName>
</protein>
<feature type="compositionally biased region" description="Polar residues" evidence="1">
    <location>
        <begin position="1"/>
        <end position="13"/>
    </location>
</feature>
<dbReference type="OrthoDB" id="691673at2759"/>
<feature type="region of interest" description="Disordered" evidence="1">
    <location>
        <begin position="1"/>
        <end position="74"/>
    </location>
</feature>
<dbReference type="OMA" id="DANHCKV"/>
<sequence>MNDMSSGASQQTRIYPKEENGNKSNAYLSIGNQANGDGDGDEEEKGKYDVRVSGYRRARKEGESSNDSRGRRRKLNNCASGFQLVPRTELPLISVSSSVALTSKTHNRKNPADWTEDSTFVLLDSWGVFYVMNGRKSLRSDEWMEVSKKVNDATRNPRTDAQCRNRIDTLKKKYKKEKAKIAESICLDSRWVYFKKMEQLMGMPKQHAVVPLRRRQRQKPSNLNGTRDNPLGSQLISHGSNGLPSQNLKKSSDDPLSTSFKVLVDSIKKIGMVYENINISNRNHMLKLKNMRMEFERDLESQSQRILERAMREHKRLRREERYNDEKSEDSDEENNDNKGIECSDSVQNETS</sequence>
<organism evidence="3 4">
    <name type="scientific">Zostera marina</name>
    <name type="common">Eelgrass</name>
    <dbReference type="NCBI Taxonomy" id="29655"/>
    <lineage>
        <taxon>Eukaryota</taxon>
        <taxon>Viridiplantae</taxon>
        <taxon>Streptophyta</taxon>
        <taxon>Embryophyta</taxon>
        <taxon>Tracheophyta</taxon>
        <taxon>Spermatophyta</taxon>
        <taxon>Magnoliopsida</taxon>
        <taxon>Liliopsida</taxon>
        <taxon>Zosteraceae</taxon>
        <taxon>Zostera</taxon>
    </lineage>
</organism>
<dbReference type="PANTHER" id="PTHR31307">
    <property type="entry name" value="TRIHELIX TRANSCRIPTION FACTOR ASIL2"/>
    <property type="match status" value="1"/>
</dbReference>
<proteinExistence type="predicted"/>
<dbReference type="InterPro" id="IPR044823">
    <property type="entry name" value="ASIL1/2-like"/>
</dbReference>
<dbReference type="GO" id="GO:0000976">
    <property type="term" value="F:transcription cis-regulatory region binding"/>
    <property type="evidence" value="ECO:0000318"/>
    <property type="project" value="GO_Central"/>
</dbReference>
<dbReference type="Gene3D" id="1.10.10.60">
    <property type="entry name" value="Homeodomain-like"/>
    <property type="match status" value="1"/>
</dbReference>
<dbReference type="Pfam" id="PF13837">
    <property type="entry name" value="Myb_DNA-bind_4"/>
    <property type="match status" value="1"/>
</dbReference>
<feature type="compositionally biased region" description="Polar residues" evidence="1">
    <location>
        <begin position="219"/>
        <end position="255"/>
    </location>
</feature>
<dbReference type="PANTHER" id="PTHR31307:SF6">
    <property type="entry name" value="OS01G0718900 PROTEIN"/>
    <property type="match status" value="1"/>
</dbReference>
<keyword evidence="4" id="KW-1185">Reference proteome</keyword>
<feature type="region of interest" description="Disordered" evidence="1">
    <location>
        <begin position="312"/>
        <end position="352"/>
    </location>
</feature>
<accession>A0A0K9PRP4</accession>
<feature type="compositionally biased region" description="Basic and acidic residues" evidence="1">
    <location>
        <begin position="60"/>
        <end position="69"/>
    </location>
</feature>
<feature type="region of interest" description="Disordered" evidence="1">
    <location>
        <begin position="205"/>
        <end position="255"/>
    </location>
</feature>
<dbReference type="EMBL" id="LFYR01000667">
    <property type="protein sequence ID" value="KMZ71614.1"/>
    <property type="molecule type" value="Genomic_DNA"/>
</dbReference>
<dbReference type="InterPro" id="IPR044822">
    <property type="entry name" value="Myb_DNA-bind_4"/>
</dbReference>
<gene>
    <name evidence="3" type="ORF">ZOSMA_178G00020</name>
</gene>
<name>A0A0K9PRP4_ZOSMR</name>
<evidence type="ECO:0000313" key="3">
    <source>
        <dbReference type="EMBL" id="KMZ71614.1"/>
    </source>
</evidence>
<comment type="caution">
    <text evidence="3">The sequence shown here is derived from an EMBL/GenBank/DDBJ whole genome shotgun (WGS) entry which is preliminary data.</text>
</comment>
<evidence type="ECO:0000256" key="1">
    <source>
        <dbReference type="SAM" id="MobiDB-lite"/>
    </source>
</evidence>
<feature type="domain" description="Myb/SANT-like DNA-binding" evidence="2">
    <location>
        <begin position="113"/>
        <end position="200"/>
    </location>
</feature>
<dbReference type="AlphaFoldDB" id="A0A0K9PRP4"/>
<dbReference type="Proteomes" id="UP000036987">
    <property type="component" value="Unassembled WGS sequence"/>
</dbReference>
<dbReference type="GO" id="GO:0005634">
    <property type="term" value="C:nucleus"/>
    <property type="evidence" value="ECO:0000318"/>
    <property type="project" value="GO_Central"/>
</dbReference>
<reference evidence="4" key="1">
    <citation type="journal article" date="2016" name="Nature">
        <title>The genome of the seagrass Zostera marina reveals angiosperm adaptation to the sea.</title>
        <authorList>
            <person name="Olsen J.L."/>
            <person name="Rouze P."/>
            <person name="Verhelst B."/>
            <person name="Lin Y.-C."/>
            <person name="Bayer T."/>
            <person name="Collen J."/>
            <person name="Dattolo E."/>
            <person name="De Paoli E."/>
            <person name="Dittami S."/>
            <person name="Maumus F."/>
            <person name="Michel G."/>
            <person name="Kersting A."/>
            <person name="Lauritano C."/>
            <person name="Lohaus R."/>
            <person name="Toepel M."/>
            <person name="Tonon T."/>
            <person name="Vanneste K."/>
            <person name="Amirebrahimi M."/>
            <person name="Brakel J."/>
            <person name="Bostroem C."/>
            <person name="Chovatia M."/>
            <person name="Grimwood J."/>
            <person name="Jenkins J.W."/>
            <person name="Jueterbock A."/>
            <person name="Mraz A."/>
            <person name="Stam W.T."/>
            <person name="Tice H."/>
            <person name="Bornberg-Bauer E."/>
            <person name="Green P.J."/>
            <person name="Pearson G.A."/>
            <person name="Procaccini G."/>
            <person name="Duarte C.M."/>
            <person name="Schmutz J."/>
            <person name="Reusch T.B.H."/>
            <person name="Van de Peer Y."/>
        </authorList>
    </citation>
    <scope>NUCLEOTIDE SEQUENCE [LARGE SCALE GENOMIC DNA]</scope>
    <source>
        <strain evidence="4">cv. Finnish</strain>
    </source>
</reference>
<evidence type="ECO:0000259" key="2">
    <source>
        <dbReference type="Pfam" id="PF13837"/>
    </source>
</evidence>
<evidence type="ECO:0000313" key="4">
    <source>
        <dbReference type="Proteomes" id="UP000036987"/>
    </source>
</evidence>
<feature type="compositionally biased region" description="Polar residues" evidence="1">
    <location>
        <begin position="22"/>
        <end position="35"/>
    </location>
</feature>